<dbReference type="PANTHER" id="PTHR10579:SF156">
    <property type="entry name" value="VWFA DOMAIN-CONTAINING PROTEIN"/>
    <property type="match status" value="1"/>
</dbReference>
<dbReference type="Gene3D" id="3.40.50.410">
    <property type="entry name" value="von Willebrand factor, type A domain"/>
    <property type="match status" value="1"/>
</dbReference>
<feature type="domain" description="VWFA" evidence="1">
    <location>
        <begin position="138"/>
        <end position="343"/>
    </location>
</feature>
<dbReference type="InterPro" id="IPR003613">
    <property type="entry name" value="Ubox_domain"/>
</dbReference>
<dbReference type="Pfam" id="PF14623">
    <property type="entry name" value="Vint"/>
    <property type="match status" value="1"/>
</dbReference>
<dbReference type="SUPFAM" id="SSF51294">
    <property type="entry name" value="Hedgehog/intein (Hint) domain"/>
    <property type="match status" value="1"/>
</dbReference>
<accession>A0A6N1NN21</accession>
<name>A0A6N1NN21_9VIRU</name>
<dbReference type="InterPro" id="IPR039510">
    <property type="entry name" value="Vint_dom"/>
</dbReference>
<dbReference type="Pfam" id="PF04564">
    <property type="entry name" value="U-box"/>
    <property type="match status" value="1"/>
</dbReference>
<reference evidence="3" key="1">
    <citation type="submission" date="2017-06" db="EMBL/GenBank/DDBJ databases">
        <authorList>
            <person name="Assis F.L."/>
            <person name="Abrahao J.S."/>
            <person name="Silva L."/>
            <person name="Khalil J.B."/>
            <person name="Rodrigues R."/>
            <person name="Silva L.S."/>
            <person name="Boratto P."/>
            <person name="Andrade M."/>
            <person name="Kroon E.G."/>
            <person name="Ribeiro B."/>
            <person name="Bergier I."/>
            <person name="Seligmann H."/>
            <person name="Ghigo E."/>
            <person name="Colson P."/>
            <person name="Levasseur A."/>
            <person name="Raoult D."/>
            <person name="Scola B.L."/>
        </authorList>
    </citation>
    <scope>NUCLEOTIDE SEQUENCE</scope>
    <source>
        <strain evidence="3">Deep ocean</strain>
    </source>
</reference>
<dbReference type="GO" id="GO:0004842">
    <property type="term" value="F:ubiquitin-protein transferase activity"/>
    <property type="evidence" value="ECO:0007669"/>
    <property type="project" value="InterPro"/>
</dbReference>
<dbReference type="InterPro" id="IPR032838">
    <property type="entry name" value="Vwaint_dom"/>
</dbReference>
<dbReference type="InterPro" id="IPR051266">
    <property type="entry name" value="CLCR"/>
</dbReference>
<dbReference type="PROSITE" id="PS50234">
    <property type="entry name" value="VWFA"/>
    <property type="match status" value="1"/>
</dbReference>
<dbReference type="SMART" id="SM00504">
    <property type="entry name" value="Ubox"/>
    <property type="match status" value="1"/>
</dbReference>
<feature type="domain" description="U-box" evidence="2">
    <location>
        <begin position="7"/>
        <end position="87"/>
    </location>
</feature>
<protein>
    <submittedName>
        <fullName evidence="3">Uncharacterized protein</fullName>
    </submittedName>
</protein>
<dbReference type="KEGG" id="vg:80516817"/>
<dbReference type="SUPFAM" id="SSF57850">
    <property type="entry name" value="RING/U-box"/>
    <property type="match status" value="1"/>
</dbReference>
<dbReference type="GeneID" id="80516817"/>
<dbReference type="GO" id="GO:0016567">
    <property type="term" value="P:protein ubiquitination"/>
    <property type="evidence" value="ECO:0007669"/>
    <property type="project" value="InterPro"/>
</dbReference>
<dbReference type="InterPro" id="IPR013083">
    <property type="entry name" value="Znf_RING/FYVE/PHD"/>
</dbReference>
<proteinExistence type="predicted"/>
<dbReference type="SUPFAM" id="SSF53300">
    <property type="entry name" value="vWA-like"/>
    <property type="match status" value="1"/>
</dbReference>
<dbReference type="PANTHER" id="PTHR10579">
    <property type="entry name" value="CALCIUM-ACTIVATED CHLORIDE CHANNEL REGULATOR"/>
    <property type="match status" value="1"/>
</dbReference>
<dbReference type="RefSeq" id="YP_010780126.1">
    <property type="nucleotide sequence ID" value="NC_075038.1"/>
</dbReference>
<dbReference type="PROSITE" id="PS51698">
    <property type="entry name" value="U_BOX"/>
    <property type="match status" value="1"/>
</dbReference>
<sequence>MENSAVENIDSFICPISQAIMEDPVIDPTCGITYDRKSIVGWLNECIANRRPTTSPNSRQSLTESMLIPNRALANTIEEFRNKNNINNIITNTEPISDPQSIVDTLVVDAQKLTLDLRDLTMFTIKSPKNLTVRAPVNICCVIDVSGSMGTEAQIKDGSTEQSRFGFSLLDIVKHAVLTIVESLNSNDYFSLISFSTNSTIHCPPIKMTAASKIFVKQEIEKLTPDGKTNLWDGLVKAFAVLNKFNETNGYKFGNSHVLLLTDGEPNIDPPSGKGYVGSLQLCKKMFAGYPAAVHTFGFGYSLDSALLNEISRECIGSFSFIPDASFVGTIFINLVANLMTTVVNKMVMTITSNTMNIRALGTLIPHKNYIDDHKLVVEIGSMALDQDQYLIIPSDFSNNDTFEIGLSYYLFGQRERIITHNTVKSKPSTDPIFQIQRFRFETVMKTLEAYNYCIVNDYKSAQTILRDLVNYSERLLSLDNPLVNALVQDLKGQVTEAISSSHYFNKWGRHYLLSLLNAHAKLLCNNFKDPGVQLYGGNQFREIRDQINILFDALPPPKPSLVNKYNASSYRSVSSMQSYNDSSAPCFHPSAAVKLYSGETIPISFLRKGDLVYSDSGSCANVICIIKYICNSPTTEFVNLDGLLITPWHPVRVNGQFVFPNKLAPTITMPCTEVYNVVLESGHIIVLNNIECVTLGHFFDQGDANHPYFGNNEKIINDLSHFPGWTNGLIIMEHSNIHRDIESGLVNCFK</sequence>
<evidence type="ECO:0000259" key="2">
    <source>
        <dbReference type="PROSITE" id="PS51698"/>
    </source>
</evidence>
<dbReference type="Gene3D" id="3.30.40.10">
    <property type="entry name" value="Zinc/RING finger domain, C3HC4 (zinc finger)"/>
    <property type="match status" value="1"/>
</dbReference>
<dbReference type="Pfam" id="PF13519">
    <property type="entry name" value="VWA_2"/>
    <property type="match status" value="1"/>
</dbReference>
<reference evidence="3" key="2">
    <citation type="journal article" date="2018" name="Nat. Commun.">
        <title>Tailed giant Tupanvirus possesses the most complete translational apparatus of the known virosphere.</title>
        <authorList>
            <person name="Abrahao J."/>
            <person name="Silva L."/>
            <person name="Silva L.S."/>
            <person name="Khalil J.Y.B."/>
            <person name="Rodrigues R."/>
            <person name="Arantes T."/>
            <person name="Assis F."/>
            <person name="Boratto P."/>
            <person name="Andrade M."/>
            <person name="Kroon E.G."/>
            <person name="Ribeiro B."/>
            <person name="Bergier I."/>
            <person name="Seligmann H."/>
            <person name="Ghigo E."/>
            <person name="Colson P."/>
            <person name="Levasseur A."/>
            <person name="Kroemer G."/>
            <person name="Raoult D."/>
            <person name="La Scola B."/>
        </authorList>
    </citation>
    <scope>NUCLEOTIDE SEQUENCE [LARGE SCALE GENOMIC DNA]</scope>
    <source>
        <strain evidence="3">Deep ocean</strain>
    </source>
</reference>
<dbReference type="InterPro" id="IPR036844">
    <property type="entry name" value="Hint_dom_sf"/>
</dbReference>
<organism evidence="3">
    <name type="scientific">Tupanvirus deep ocean</name>
    <dbReference type="NCBI Taxonomy" id="2126984"/>
    <lineage>
        <taxon>Viruses</taxon>
        <taxon>Varidnaviria</taxon>
        <taxon>Bamfordvirae</taxon>
        <taxon>Nucleocytoviricota</taxon>
        <taxon>Megaviricetes</taxon>
        <taxon>Imitervirales</taxon>
        <taxon>Mimiviridae</taxon>
        <taxon>Megamimivirinae</taxon>
        <taxon>Tupanvirus</taxon>
        <taxon>Tupanvirus altamarinense</taxon>
    </lineage>
</organism>
<dbReference type="EMBL" id="MF405918">
    <property type="protein sequence ID" value="QKU33526.1"/>
    <property type="molecule type" value="Genomic_DNA"/>
</dbReference>
<dbReference type="SMART" id="SM00327">
    <property type="entry name" value="VWA"/>
    <property type="match status" value="1"/>
</dbReference>
<dbReference type="InterPro" id="IPR002035">
    <property type="entry name" value="VWF_A"/>
</dbReference>
<evidence type="ECO:0000259" key="1">
    <source>
        <dbReference type="PROSITE" id="PS50234"/>
    </source>
</evidence>
<evidence type="ECO:0000313" key="3">
    <source>
        <dbReference type="EMBL" id="QKU33526.1"/>
    </source>
</evidence>
<dbReference type="InterPro" id="IPR036465">
    <property type="entry name" value="vWFA_dom_sf"/>
</dbReference>
<dbReference type="Pfam" id="PF14624">
    <property type="entry name" value="Vwaint"/>
    <property type="match status" value="1"/>
</dbReference>